<feature type="compositionally biased region" description="Basic and acidic residues" evidence="1">
    <location>
        <begin position="136"/>
        <end position="145"/>
    </location>
</feature>
<dbReference type="GO" id="GO:0006357">
    <property type="term" value="P:regulation of transcription by RNA polymerase II"/>
    <property type="evidence" value="ECO:0007669"/>
    <property type="project" value="TreeGrafter"/>
</dbReference>
<feature type="domain" description="SCA7" evidence="2">
    <location>
        <begin position="191"/>
        <end position="257"/>
    </location>
</feature>
<dbReference type="GO" id="GO:0031048">
    <property type="term" value="P:regulatory ncRNA-mediated heterochromatin formation"/>
    <property type="evidence" value="ECO:0007669"/>
    <property type="project" value="TreeGrafter"/>
</dbReference>
<gene>
    <name evidence="3" type="ORF">K470DRAFT_228522</name>
</gene>
<feature type="region of interest" description="Disordered" evidence="1">
    <location>
        <begin position="258"/>
        <end position="279"/>
    </location>
</feature>
<evidence type="ECO:0000256" key="1">
    <source>
        <dbReference type="SAM" id="MobiDB-lite"/>
    </source>
</evidence>
<sequence>MAPPSSVSRKAPGKSAPSLSMTPPRSLETAVSTWPMEPQPQLSDSVALPTLERPGFWHTKTLTKPSAPTTMTQSTTHSKALPKIIIPAFPAGYPMTDELRTLKCTHCKRPVLHYYMKAHIGDCLNKKQEKQRKKKEARDARDATLKEPTTTTTTTTSSKKRRLDDSTAEGGGSKKKKSKKLEPAASKPTKPTKVKAPVDVEKQCGVELPNGGQCARSLTCKSHSMGAKRSVPGRSAPYDKLLMEYQRKNQAKLTKAAIDANAPDPEEERERDRGPVDEDQETETIMNILASRWGGRPVYVHQPIRAGQRAQHNRIRAMLAGANIFSAGSRGLPFGTVPVGNRLEGRKNLAAPG</sequence>
<dbReference type="Pfam" id="PF08313">
    <property type="entry name" value="SCA7"/>
    <property type="match status" value="1"/>
</dbReference>
<dbReference type="GO" id="GO:1904802">
    <property type="term" value="P:RITS complex assembly"/>
    <property type="evidence" value="ECO:0007669"/>
    <property type="project" value="TreeGrafter"/>
</dbReference>
<dbReference type="AlphaFoldDB" id="A0A6A7C5Q8"/>
<dbReference type="OrthoDB" id="21678at2759"/>
<keyword evidence="4" id="KW-1185">Reference proteome</keyword>
<feature type="compositionally biased region" description="Low complexity" evidence="1">
    <location>
        <begin position="183"/>
        <end position="195"/>
    </location>
</feature>
<proteinExistence type="predicted"/>
<dbReference type="PANTHER" id="PTHR47805:SF1">
    <property type="entry name" value="SAGA-ASSOCIATED FACTOR 73"/>
    <property type="match status" value="1"/>
</dbReference>
<dbReference type="PANTHER" id="PTHR47805">
    <property type="entry name" value="SAGA-ASSOCIATED FACTOR 73"/>
    <property type="match status" value="1"/>
</dbReference>
<name>A0A6A7C5Q8_9PEZI</name>
<organism evidence="3 4">
    <name type="scientific">Piedraia hortae CBS 480.64</name>
    <dbReference type="NCBI Taxonomy" id="1314780"/>
    <lineage>
        <taxon>Eukaryota</taxon>
        <taxon>Fungi</taxon>
        <taxon>Dikarya</taxon>
        <taxon>Ascomycota</taxon>
        <taxon>Pezizomycotina</taxon>
        <taxon>Dothideomycetes</taxon>
        <taxon>Dothideomycetidae</taxon>
        <taxon>Capnodiales</taxon>
        <taxon>Piedraiaceae</taxon>
        <taxon>Piedraia</taxon>
    </lineage>
</organism>
<dbReference type="Gene3D" id="6.10.140.670">
    <property type="match status" value="1"/>
</dbReference>
<accession>A0A6A7C5Q8</accession>
<dbReference type="InterPro" id="IPR013243">
    <property type="entry name" value="SCA7_dom"/>
</dbReference>
<reference evidence="3" key="1">
    <citation type="journal article" date="2020" name="Stud. Mycol.">
        <title>101 Dothideomycetes genomes: a test case for predicting lifestyles and emergence of pathogens.</title>
        <authorList>
            <person name="Haridas S."/>
            <person name="Albert R."/>
            <person name="Binder M."/>
            <person name="Bloem J."/>
            <person name="Labutti K."/>
            <person name="Salamov A."/>
            <person name="Andreopoulos B."/>
            <person name="Baker S."/>
            <person name="Barry K."/>
            <person name="Bills G."/>
            <person name="Bluhm B."/>
            <person name="Cannon C."/>
            <person name="Castanera R."/>
            <person name="Culley D."/>
            <person name="Daum C."/>
            <person name="Ezra D."/>
            <person name="Gonzalez J."/>
            <person name="Henrissat B."/>
            <person name="Kuo A."/>
            <person name="Liang C."/>
            <person name="Lipzen A."/>
            <person name="Lutzoni F."/>
            <person name="Magnuson J."/>
            <person name="Mondo S."/>
            <person name="Nolan M."/>
            <person name="Ohm R."/>
            <person name="Pangilinan J."/>
            <person name="Park H.-J."/>
            <person name="Ramirez L."/>
            <person name="Alfaro M."/>
            <person name="Sun H."/>
            <person name="Tritt A."/>
            <person name="Yoshinaga Y."/>
            <person name="Zwiers L.-H."/>
            <person name="Turgeon B."/>
            <person name="Goodwin S."/>
            <person name="Spatafora J."/>
            <person name="Crous P."/>
            <person name="Grigoriev I."/>
        </authorList>
    </citation>
    <scope>NUCLEOTIDE SEQUENCE</scope>
    <source>
        <strain evidence="3">CBS 480.64</strain>
    </source>
</reference>
<dbReference type="InterPro" id="IPR037804">
    <property type="entry name" value="SGF73"/>
</dbReference>
<evidence type="ECO:0000259" key="2">
    <source>
        <dbReference type="PROSITE" id="PS51505"/>
    </source>
</evidence>
<dbReference type="Proteomes" id="UP000799421">
    <property type="component" value="Unassembled WGS sequence"/>
</dbReference>
<dbReference type="GO" id="GO:0000124">
    <property type="term" value="C:SAGA complex"/>
    <property type="evidence" value="ECO:0007669"/>
    <property type="project" value="InterPro"/>
</dbReference>
<feature type="region of interest" description="Disordered" evidence="1">
    <location>
        <begin position="126"/>
        <end position="196"/>
    </location>
</feature>
<dbReference type="PROSITE" id="PS51505">
    <property type="entry name" value="SCA7"/>
    <property type="match status" value="1"/>
</dbReference>
<feature type="region of interest" description="Disordered" evidence="1">
    <location>
        <begin position="1"/>
        <end position="42"/>
    </location>
</feature>
<evidence type="ECO:0000313" key="4">
    <source>
        <dbReference type="Proteomes" id="UP000799421"/>
    </source>
</evidence>
<dbReference type="EMBL" id="MU005966">
    <property type="protein sequence ID" value="KAF2862379.1"/>
    <property type="molecule type" value="Genomic_DNA"/>
</dbReference>
<evidence type="ECO:0000313" key="3">
    <source>
        <dbReference type="EMBL" id="KAF2862379.1"/>
    </source>
</evidence>
<protein>
    <submittedName>
        <fullName evidence="3">SCA7-domain-containing protein</fullName>
    </submittedName>
</protein>